<accession>A0A7U2F2F6</accession>
<name>A0A7U2F2F6_PHANO</name>
<dbReference type="Proteomes" id="UP000663193">
    <property type="component" value="Chromosome 6"/>
</dbReference>
<evidence type="ECO:0000313" key="2">
    <source>
        <dbReference type="Proteomes" id="UP000663193"/>
    </source>
</evidence>
<reference evidence="2" key="1">
    <citation type="journal article" date="2021" name="BMC Genomics">
        <title>Chromosome-level genome assembly and manually-curated proteome of model necrotroph Parastagonospora nodorum Sn15 reveals a genome-wide trove of candidate effector homologs, and redundancy of virulence-related functions within an accessory chromosome.</title>
        <authorList>
            <person name="Bertazzoni S."/>
            <person name="Jones D.A.B."/>
            <person name="Phan H.T."/>
            <person name="Tan K.-C."/>
            <person name="Hane J.K."/>
        </authorList>
    </citation>
    <scope>NUCLEOTIDE SEQUENCE [LARGE SCALE GENOMIC DNA]</scope>
    <source>
        <strain evidence="2">SN15 / ATCC MYA-4574 / FGSC 10173)</strain>
    </source>
</reference>
<dbReference type="VEuPathDB" id="FungiDB:JI435_013140"/>
<proteinExistence type="predicted"/>
<dbReference type="KEGG" id="pno:SNOG_01314"/>
<dbReference type="RefSeq" id="XP_001791958.1">
    <property type="nucleotide sequence ID" value="XM_001791906.1"/>
</dbReference>
<gene>
    <name evidence="1" type="ORF">JI435_013140</name>
</gene>
<organism evidence="1 2">
    <name type="scientific">Phaeosphaeria nodorum (strain SN15 / ATCC MYA-4574 / FGSC 10173)</name>
    <name type="common">Glume blotch fungus</name>
    <name type="synonym">Parastagonospora nodorum</name>
    <dbReference type="NCBI Taxonomy" id="321614"/>
    <lineage>
        <taxon>Eukaryota</taxon>
        <taxon>Fungi</taxon>
        <taxon>Dikarya</taxon>
        <taxon>Ascomycota</taxon>
        <taxon>Pezizomycotina</taxon>
        <taxon>Dothideomycetes</taxon>
        <taxon>Pleosporomycetidae</taxon>
        <taxon>Pleosporales</taxon>
        <taxon>Pleosporineae</taxon>
        <taxon>Phaeosphaeriaceae</taxon>
        <taxon>Parastagonospora</taxon>
    </lineage>
</organism>
<protein>
    <submittedName>
        <fullName evidence="1">Uncharacterized protein</fullName>
    </submittedName>
</protein>
<evidence type="ECO:0000313" key="1">
    <source>
        <dbReference type="EMBL" id="QRC96393.1"/>
    </source>
</evidence>
<keyword evidence="2" id="KW-1185">Reference proteome</keyword>
<sequence length="103" mass="12272">MWPPPTNLIYRTRQHYCTVSLATHLSPCVPYITWADVSYITPLTGRPWCQRWTPEVALIAFRITHRTKLETRLICRHPRLAQSIETFQRGPRDEPEHHNRNRI</sequence>
<dbReference type="AlphaFoldDB" id="A0A7U2F2F6"/>
<dbReference type="EMBL" id="CP069028">
    <property type="protein sequence ID" value="QRC96393.1"/>
    <property type="molecule type" value="Genomic_DNA"/>
</dbReference>